<dbReference type="EMBL" id="ML986671">
    <property type="protein sequence ID" value="KAF2260861.1"/>
    <property type="molecule type" value="Genomic_DNA"/>
</dbReference>
<name>A0A9P4N6P1_9PLEO</name>
<accession>A0A9P4N6P1</accession>
<comment type="caution">
    <text evidence="1">The sequence shown here is derived from an EMBL/GenBank/DDBJ whole genome shotgun (WGS) entry which is preliminary data.</text>
</comment>
<proteinExistence type="predicted"/>
<dbReference type="Proteomes" id="UP000800093">
    <property type="component" value="Unassembled WGS sequence"/>
</dbReference>
<dbReference type="AlphaFoldDB" id="A0A9P4N6P1"/>
<protein>
    <submittedName>
        <fullName evidence="1">Uncharacterized protein</fullName>
    </submittedName>
</protein>
<evidence type="ECO:0000313" key="1">
    <source>
        <dbReference type="EMBL" id="KAF2260861.1"/>
    </source>
</evidence>
<sequence length="151" mass="16890">MDVLGRVNIKVIRRNTNFKRAPTFTLPRSREVRHTILTVRRDSSSMLYHMPVQLTLVLEVVESSVDHQSSVNTNIQDLCKIRDSAKSNIGCIFDFFDIGNLLFEEAGRASGLWCDDYWGLVEGVADDDFLGFEDVAAALVGEYEGNECLGG</sequence>
<organism evidence="1 2">
    <name type="scientific">Lojkania enalia</name>
    <dbReference type="NCBI Taxonomy" id="147567"/>
    <lineage>
        <taxon>Eukaryota</taxon>
        <taxon>Fungi</taxon>
        <taxon>Dikarya</taxon>
        <taxon>Ascomycota</taxon>
        <taxon>Pezizomycotina</taxon>
        <taxon>Dothideomycetes</taxon>
        <taxon>Pleosporomycetidae</taxon>
        <taxon>Pleosporales</taxon>
        <taxon>Pleosporales incertae sedis</taxon>
        <taxon>Lojkania</taxon>
    </lineage>
</organism>
<keyword evidence="2" id="KW-1185">Reference proteome</keyword>
<reference evidence="2" key="1">
    <citation type="journal article" date="2020" name="Stud. Mycol.">
        <title>101 Dothideomycetes genomes: A test case for predicting lifestyles and emergence of pathogens.</title>
        <authorList>
            <person name="Haridas S."/>
            <person name="Albert R."/>
            <person name="Binder M."/>
            <person name="Bloem J."/>
            <person name="LaButti K."/>
            <person name="Salamov A."/>
            <person name="Andreopoulos B."/>
            <person name="Baker S."/>
            <person name="Barry K."/>
            <person name="Bills G."/>
            <person name="Bluhm B."/>
            <person name="Cannon C."/>
            <person name="Castanera R."/>
            <person name="Culley D."/>
            <person name="Daum C."/>
            <person name="Ezra D."/>
            <person name="Gonzalez J."/>
            <person name="Henrissat B."/>
            <person name="Kuo A."/>
            <person name="Liang C."/>
            <person name="Lipzen A."/>
            <person name="Lutzoni F."/>
            <person name="Magnuson J."/>
            <person name="Mondo S."/>
            <person name="Nolan M."/>
            <person name="Ohm R."/>
            <person name="Pangilinan J."/>
            <person name="Park H.-J."/>
            <person name="Ramirez L."/>
            <person name="Alfaro M."/>
            <person name="Sun H."/>
            <person name="Tritt A."/>
            <person name="Yoshinaga Y."/>
            <person name="Zwiers L.-H."/>
            <person name="Turgeon B."/>
            <person name="Goodwin S."/>
            <person name="Spatafora J."/>
            <person name="Crous P."/>
            <person name="Grigoriev I."/>
        </authorList>
    </citation>
    <scope>NUCLEOTIDE SEQUENCE [LARGE SCALE GENOMIC DNA]</scope>
    <source>
        <strain evidence="2">CBS 304.66</strain>
    </source>
</reference>
<evidence type="ECO:0000313" key="2">
    <source>
        <dbReference type="Proteomes" id="UP000800093"/>
    </source>
</evidence>
<gene>
    <name evidence="1" type="ORF">CC78DRAFT_619940</name>
</gene>